<proteinExistence type="predicted"/>
<dbReference type="CDD" id="cd00060">
    <property type="entry name" value="FHA"/>
    <property type="match status" value="1"/>
</dbReference>
<accession>A0ABT2BM69</accession>
<dbReference type="Gene3D" id="2.60.200.20">
    <property type="match status" value="1"/>
</dbReference>
<evidence type="ECO:0000313" key="3">
    <source>
        <dbReference type="EMBL" id="MCS0609610.1"/>
    </source>
</evidence>
<reference evidence="3 4" key="1">
    <citation type="submission" date="2022-08" db="EMBL/GenBank/DDBJ databases">
        <title>Reclassification of Massilia species as members of the genera Telluria, Duganella, Pseudoduganella, Mokoshia gen. nov. and Zemynaea gen. nov. using orthogonal and non-orthogonal genome-based approaches.</title>
        <authorList>
            <person name="Bowman J.P."/>
        </authorList>
    </citation>
    <scope>NUCLEOTIDE SEQUENCE [LARGE SCALE GENOMIC DNA]</scope>
    <source>
        <strain evidence="3 4">JCM 31607</strain>
    </source>
</reference>
<dbReference type="EMBL" id="JANUGV010000004">
    <property type="protein sequence ID" value="MCS0609610.1"/>
    <property type="molecule type" value="Genomic_DNA"/>
</dbReference>
<evidence type="ECO:0000313" key="4">
    <source>
        <dbReference type="Proteomes" id="UP001205861"/>
    </source>
</evidence>
<dbReference type="Pfam" id="PF00498">
    <property type="entry name" value="FHA"/>
    <property type="match status" value="1"/>
</dbReference>
<dbReference type="InterPro" id="IPR008984">
    <property type="entry name" value="SMAD_FHA_dom_sf"/>
</dbReference>
<organism evidence="3 4">
    <name type="scientific">Massilia solisilvae</name>
    <dbReference type="NCBI Taxonomy" id="1811225"/>
    <lineage>
        <taxon>Bacteria</taxon>
        <taxon>Pseudomonadati</taxon>
        <taxon>Pseudomonadota</taxon>
        <taxon>Betaproteobacteria</taxon>
        <taxon>Burkholderiales</taxon>
        <taxon>Oxalobacteraceae</taxon>
        <taxon>Telluria group</taxon>
        <taxon>Massilia</taxon>
    </lineage>
</organism>
<protein>
    <submittedName>
        <fullName evidence="3">FHA domain-containing protein</fullName>
    </submittedName>
</protein>
<dbReference type="RefSeq" id="WP_258857259.1">
    <property type="nucleotide sequence ID" value="NZ_JANUGV010000004.1"/>
</dbReference>
<feature type="region of interest" description="Disordered" evidence="1">
    <location>
        <begin position="25"/>
        <end position="58"/>
    </location>
</feature>
<sequence>MNLCRDPDHPHCTVWVMPGADTCAHGHPQPAPQAAPLAERQPNSALARPPRLHVSGFDPRAAGGRQAIKLDLRGMPGDCPPRLTMLLKSALHLYCPQQQSLARAADGNWCPAFIEFSSRGIEHGQHRIEVELHGRAGASSRSWVCSLVVLVPRADATLSEIHQAFLSSHKNVRVFADESSIARVNAHTASGTVDIDVTARNAGIARLELDAATPGPIQLGLPTIAWDEELVEIGLADAGAPHPYPADAASIVCPQPTPGMPRRLRLFAATEWTLGRFDPLAPAATVLLAHHPAAGVRRDELTRRLSAHHATIRAAGGGFTIEDVSRFGLLIDGEWPGKGRQVPLREGMRIDMTASVRGIVELQVAALLPHALVLARVDGGALAESFWLVVPGSEPGPARPGLPPVFHRAGGFWHRDPGTGVDSPLEPATVLERLACMPARARFAGGPYPETWSVRARVSDRRRGPMLSPA</sequence>
<evidence type="ECO:0000259" key="2">
    <source>
        <dbReference type="Pfam" id="PF00498"/>
    </source>
</evidence>
<comment type="caution">
    <text evidence="3">The sequence shown here is derived from an EMBL/GenBank/DDBJ whole genome shotgun (WGS) entry which is preliminary data.</text>
</comment>
<gene>
    <name evidence="3" type="ORF">NX773_15690</name>
</gene>
<feature type="domain" description="FHA" evidence="2">
    <location>
        <begin position="303"/>
        <end position="352"/>
    </location>
</feature>
<dbReference type="InterPro" id="IPR000253">
    <property type="entry name" value="FHA_dom"/>
</dbReference>
<keyword evidence="4" id="KW-1185">Reference proteome</keyword>
<dbReference type="SUPFAM" id="SSF49879">
    <property type="entry name" value="SMAD/FHA domain"/>
    <property type="match status" value="1"/>
</dbReference>
<evidence type="ECO:0000256" key="1">
    <source>
        <dbReference type="SAM" id="MobiDB-lite"/>
    </source>
</evidence>
<dbReference type="Proteomes" id="UP001205861">
    <property type="component" value="Unassembled WGS sequence"/>
</dbReference>
<name>A0ABT2BM69_9BURK</name>